<dbReference type="AlphaFoldDB" id="A0A834JP09"/>
<evidence type="ECO:0000313" key="3">
    <source>
        <dbReference type="Proteomes" id="UP000617340"/>
    </source>
</evidence>
<comment type="caution">
    <text evidence="2">The sequence shown here is derived from an EMBL/GenBank/DDBJ whole genome shotgun (WGS) entry which is preliminary data.</text>
</comment>
<accession>A0A834JP09</accession>
<feature type="compositionally biased region" description="Basic and acidic residues" evidence="1">
    <location>
        <begin position="177"/>
        <end position="188"/>
    </location>
</feature>
<gene>
    <name evidence="2" type="ORF">HZH68_011053</name>
</gene>
<keyword evidence="3" id="KW-1185">Reference proteome</keyword>
<sequence length="194" mass="21465">MHRTCEYPRLTGLNPRTELSTKRTLAALSELLYGLVSSVVATSVRLVGISRLRNCPSNRVLVKSPSQSRNVVPSSFSVEFVYLRGYGGSANEPIAVEGSMFASLIPSTIPSSRRGVRLISKSERLVLVPDSLDVVPSKRKPCVVSSPWISDEEDRSSNRRIRYYTVGRILGGTSSHRPTELGQHDRKPQTVRAR</sequence>
<dbReference type="EMBL" id="JACSDZ010000011">
    <property type="protein sequence ID" value="KAF7391510.1"/>
    <property type="molecule type" value="Genomic_DNA"/>
</dbReference>
<evidence type="ECO:0000313" key="2">
    <source>
        <dbReference type="EMBL" id="KAF7391510.1"/>
    </source>
</evidence>
<reference evidence="2" key="1">
    <citation type="journal article" date="2020" name="G3 (Bethesda)">
        <title>High-Quality Assemblies for Three Invasive Social Wasps from the &lt;i&gt;Vespula&lt;/i&gt; Genus.</title>
        <authorList>
            <person name="Harrop T.W.R."/>
            <person name="Guhlin J."/>
            <person name="McLaughlin G.M."/>
            <person name="Permina E."/>
            <person name="Stockwell P."/>
            <person name="Gilligan J."/>
            <person name="Le Lec M.F."/>
            <person name="Gruber M.A.M."/>
            <person name="Quinn O."/>
            <person name="Lovegrove M."/>
            <person name="Duncan E.J."/>
            <person name="Remnant E.J."/>
            <person name="Van Eeckhoven J."/>
            <person name="Graham B."/>
            <person name="Knapp R.A."/>
            <person name="Langford K.W."/>
            <person name="Kronenberg Z."/>
            <person name="Press M.O."/>
            <person name="Eacker S.M."/>
            <person name="Wilson-Rankin E.E."/>
            <person name="Purcell J."/>
            <person name="Lester P.J."/>
            <person name="Dearden P.K."/>
        </authorList>
    </citation>
    <scope>NUCLEOTIDE SEQUENCE</scope>
    <source>
        <strain evidence="2">Linc-1</strain>
    </source>
</reference>
<feature type="region of interest" description="Disordered" evidence="1">
    <location>
        <begin position="170"/>
        <end position="194"/>
    </location>
</feature>
<name>A0A834JP09_VESGE</name>
<evidence type="ECO:0000256" key="1">
    <source>
        <dbReference type="SAM" id="MobiDB-lite"/>
    </source>
</evidence>
<protein>
    <submittedName>
        <fullName evidence="2">Uncharacterized protein</fullName>
    </submittedName>
</protein>
<dbReference type="Proteomes" id="UP000617340">
    <property type="component" value="Unassembled WGS sequence"/>
</dbReference>
<proteinExistence type="predicted"/>
<organism evidence="2 3">
    <name type="scientific">Vespula germanica</name>
    <name type="common">German yellow jacket</name>
    <name type="synonym">Paravespula germanica</name>
    <dbReference type="NCBI Taxonomy" id="30212"/>
    <lineage>
        <taxon>Eukaryota</taxon>
        <taxon>Metazoa</taxon>
        <taxon>Ecdysozoa</taxon>
        <taxon>Arthropoda</taxon>
        <taxon>Hexapoda</taxon>
        <taxon>Insecta</taxon>
        <taxon>Pterygota</taxon>
        <taxon>Neoptera</taxon>
        <taxon>Endopterygota</taxon>
        <taxon>Hymenoptera</taxon>
        <taxon>Apocrita</taxon>
        <taxon>Aculeata</taxon>
        <taxon>Vespoidea</taxon>
        <taxon>Vespidae</taxon>
        <taxon>Vespinae</taxon>
        <taxon>Vespula</taxon>
    </lineage>
</organism>